<keyword evidence="5 11" id="KW-0498">Mitosis</keyword>
<evidence type="ECO:0000256" key="9">
    <source>
        <dbReference type="ARBA" id="ARBA00023306"/>
    </source>
</evidence>
<evidence type="ECO:0000256" key="2">
    <source>
        <dbReference type="ARBA" id="ARBA00007804"/>
    </source>
</evidence>
<keyword evidence="14" id="KW-1185">Reference proteome</keyword>
<evidence type="ECO:0000256" key="6">
    <source>
        <dbReference type="ARBA" id="ARBA00022838"/>
    </source>
</evidence>
<comment type="subcellular location">
    <subcellularLocation>
        <location evidence="1">Cytoplasm</location>
        <location evidence="1">Cytoskeleton</location>
        <location evidence="1">Microtubule organizing center</location>
    </subcellularLocation>
    <subcellularLocation>
        <location evidence="11">Nucleus</location>
    </subcellularLocation>
    <subcellularLocation>
        <location evidence="11">Chromosome</location>
        <location evidence="11">Centromere</location>
        <location evidence="11">Kinetochore</location>
    </subcellularLocation>
</comment>
<dbReference type="GO" id="GO:0005815">
    <property type="term" value="C:microtubule organizing center"/>
    <property type="evidence" value="ECO:0007669"/>
    <property type="project" value="UniProtKB-SubCell"/>
</dbReference>
<keyword evidence="9 11" id="KW-0131">Cell cycle</keyword>
<dbReference type="GO" id="GO:0031262">
    <property type="term" value="C:Ndc80 complex"/>
    <property type="evidence" value="ECO:0007669"/>
    <property type="project" value="TreeGrafter"/>
</dbReference>
<keyword evidence="3 11" id="KW-0158">Chromosome</keyword>
<dbReference type="SUPFAM" id="SSF143026">
    <property type="entry name" value="Kinetochore globular domain"/>
    <property type="match status" value="1"/>
</dbReference>
<comment type="similarity">
    <text evidence="2 11">Belongs to the SPC24 family.</text>
</comment>
<evidence type="ECO:0000256" key="5">
    <source>
        <dbReference type="ARBA" id="ARBA00022776"/>
    </source>
</evidence>
<evidence type="ECO:0000256" key="1">
    <source>
        <dbReference type="ARBA" id="ARBA00004267"/>
    </source>
</evidence>
<dbReference type="InterPro" id="IPR038066">
    <property type="entry name" value="Spc24_Fungi_globular_sf"/>
</dbReference>
<dbReference type="CDD" id="cd11565">
    <property type="entry name" value="RWD_Spc24"/>
    <property type="match status" value="1"/>
</dbReference>
<dbReference type="GO" id="GO:0007059">
    <property type="term" value="P:chromosome segregation"/>
    <property type="evidence" value="ECO:0007669"/>
    <property type="project" value="TreeGrafter"/>
</dbReference>
<comment type="subunit">
    <text evidence="11">Component of the NDC80 complex.</text>
</comment>
<evidence type="ECO:0000256" key="12">
    <source>
        <dbReference type="SAM" id="Coils"/>
    </source>
</evidence>
<keyword evidence="6 11" id="KW-0995">Kinetochore</keyword>
<dbReference type="EMBL" id="MU001684">
    <property type="protein sequence ID" value="KAF2456231.1"/>
    <property type="molecule type" value="Genomic_DNA"/>
</dbReference>
<proteinExistence type="inferred from homology"/>
<evidence type="ECO:0000313" key="13">
    <source>
        <dbReference type="EMBL" id="KAF2456231.1"/>
    </source>
</evidence>
<gene>
    <name evidence="13" type="ORF">BDY21DRAFT_58638</name>
</gene>
<dbReference type="GO" id="GO:0051301">
    <property type="term" value="P:cell division"/>
    <property type="evidence" value="ECO:0007669"/>
    <property type="project" value="UniProtKB-UniRule"/>
</dbReference>
<evidence type="ECO:0000256" key="10">
    <source>
        <dbReference type="ARBA" id="ARBA00023328"/>
    </source>
</evidence>
<reference evidence="13" key="1">
    <citation type="journal article" date="2020" name="Stud. Mycol.">
        <title>101 Dothideomycetes genomes: a test case for predicting lifestyles and emergence of pathogens.</title>
        <authorList>
            <person name="Haridas S."/>
            <person name="Albert R."/>
            <person name="Binder M."/>
            <person name="Bloem J."/>
            <person name="Labutti K."/>
            <person name="Salamov A."/>
            <person name="Andreopoulos B."/>
            <person name="Baker S."/>
            <person name="Barry K."/>
            <person name="Bills G."/>
            <person name="Bluhm B."/>
            <person name="Cannon C."/>
            <person name="Castanera R."/>
            <person name="Culley D."/>
            <person name="Daum C."/>
            <person name="Ezra D."/>
            <person name="Gonzalez J."/>
            <person name="Henrissat B."/>
            <person name="Kuo A."/>
            <person name="Liang C."/>
            <person name="Lipzen A."/>
            <person name="Lutzoni F."/>
            <person name="Magnuson J."/>
            <person name="Mondo S."/>
            <person name="Nolan M."/>
            <person name="Ohm R."/>
            <person name="Pangilinan J."/>
            <person name="Park H.-J."/>
            <person name="Ramirez L."/>
            <person name="Alfaro M."/>
            <person name="Sun H."/>
            <person name="Tritt A."/>
            <person name="Yoshinaga Y."/>
            <person name="Zwiers L.-H."/>
            <person name="Turgeon B."/>
            <person name="Goodwin S."/>
            <person name="Spatafora J."/>
            <person name="Crous P."/>
            <person name="Grigoriev I."/>
        </authorList>
    </citation>
    <scope>NUCLEOTIDE SEQUENCE</scope>
    <source>
        <strain evidence="13">ATCC 16933</strain>
    </source>
</reference>
<evidence type="ECO:0000256" key="3">
    <source>
        <dbReference type="ARBA" id="ARBA00022454"/>
    </source>
</evidence>
<keyword evidence="4 11" id="KW-0132">Cell division</keyword>
<evidence type="ECO:0000256" key="11">
    <source>
        <dbReference type="RuleBase" id="RU368011"/>
    </source>
</evidence>
<dbReference type="Proteomes" id="UP000799766">
    <property type="component" value="Unassembled WGS sequence"/>
</dbReference>
<dbReference type="GO" id="GO:0008017">
    <property type="term" value="F:microtubule binding"/>
    <property type="evidence" value="ECO:0007669"/>
    <property type="project" value="TreeGrafter"/>
</dbReference>
<organism evidence="13 14">
    <name type="scientific">Lineolata rhizophorae</name>
    <dbReference type="NCBI Taxonomy" id="578093"/>
    <lineage>
        <taxon>Eukaryota</taxon>
        <taxon>Fungi</taxon>
        <taxon>Dikarya</taxon>
        <taxon>Ascomycota</taxon>
        <taxon>Pezizomycotina</taxon>
        <taxon>Dothideomycetes</taxon>
        <taxon>Dothideomycetes incertae sedis</taxon>
        <taxon>Lineolatales</taxon>
        <taxon>Lineolataceae</taxon>
        <taxon>Lineolata</taxon>
    </lineage>
</organism>
<dbReference type="AlphaFoldDB" id="A0A6A6NWX6"/>
<evidence type="ECO:0000313" key="14">
    <source>
        <dbReference type="Proteomes" id="UP000799766"/>
    </source>
</evidence>
<sequence>MLLDEDPAALIASCAQNFNLHPDKSALGRVQTSLSTLSSARSLRLQSLQSQLQKLSRQHATLSSQHSLTVSGHNGAEHAAEILRLDTEKFRVAKAASEADIECERLMAELEGLRSTLAGIEEEGVEGGHGHVGWGGAAQAAQDDEVLLKLKVYRSLGIEVEQDEATGEYNKVILRNAQKGDARVVNIEHGKFPRSFYANYFWQNL</sequence>
<dbReference type="GO" id="GO:0005634">
    <property type="term" value="C:nucleus"/>
    <property type="evidence" value="ECO:0007669"/>
    <property type="project" value="UniProtKB-SubCell"/>
</dbReference>
<evidence type="ECO:0000256" key="7">
    <source>
        <dbReference type="ARBA" id="ARBA00023054"/>
    </source>
</evidence>
<accession>A0A6A6NWX6</accession>
<dbReference type="OrthoDB" id="3344830at2759"/>
<dbReference type="InterPro" id="IPR013252">
    <property type="entry name" value="Ndc80_Spc24"/>
</dbReference>
<dbReference type="PANTHER" id="PTHR22142:SF2">
    <property type="entry name" value="KINETOCHORE PROTEIN SPC24"/>
    <property type="match status" value="1"/>
</dbReference>
<keyword evidence="10 11" id="KW-0137">Centromere</keyword>
<dbReference type="Gene3D" id="3.30.160.430">
    <property type="match status" value="1"/>
</dbReference>
<protein>
    <recommendedName>
        <fullName evidence="11">Kinetochore protein Spc24</fullName>
    </recommendedName>
</protein>
<dbReference type="PANTHER" id="PTHR22142">
    <property type="match status" value="1"/>
</dbReference>
<comment type="function">
    <text evidence="11">Acts as a component of the essential kinetochore-associated NDC80 complex, which is required for chromosome segregation and spindle checkpoint activity.</text>
</comment>
<feature type="coiled-coil region" evidence="12">
    <location>
        <begin position="96"/>
        <end position="123"/>
    </location>
</feature>
<keyword evidence="8 11" id="KW-0539">Nucleus</keyword>
<dbReference type="Pfam" id="PF08286">
    <property type="entry name" value="Spc24"/>
    <property type="match status" value="1"/>
</dbReference>
<keyword evidence="7 12" id="KW-0175">Coiled coil</keyword>
<evidence type="ECO:0000256" key="4">
    <source>
        <dbReference type="ARBA" id="ARBA00022618"/>
    </source>
</evidence>
<name>A0A6A6NWX6_9PEZI</name>
<evidence type="ECO:0000256" key="8">
    <source>
        <dbReference type="ARBA" id="ARBA00023242"/>
    </source>
</evidence>